<dbReference type="GO" id="GO:0022857">
    <property type="term" value="F:transmembrane transporter activity"/>
    <property type="evidence" value="ECO:0007669"/>
    <property type="project" value="InterPro"/>
</dbReference>
<reference evidence="6" key="1">
    <citation type="submission" date="2016-03" db="EMBL/GenBank/DDBJ databases">
        <authorList>
            <person name="Devillers H."/>
        </authorList>
    </citation>
    <scope>NUCLEOTIDE SEQUENCE [LARGE SCALE GENOMIC DNA]</scope>
</reference>
<comment type="subcellular location">
    <subcellularLocation>
        <location evidence="1">Membrane</location>
        <topology evidence="1">Multi-pass membrane protein</topology>
    </subcellularLocation>
</comment>
<accession>A0A1G4MG99</accession>
<comment type="similarity">
    <text evidence="2">Belongs to the major facilitator superfamily. Monocarboxylate porter (TC 2.A.1.13) family.</text>
</comment>
<dbReference type="EMBL" id="LT598490">
    <property type="protein sequence ID" value="SCW02858.1"/>
    <property type="molecule type" value="Genomic_DNA"/>
</dbReference>
<evidence type="ECO:0000313" key="5">
    <source>
        <dbReference type="EMBL" id="SCW02858.1"/>
    </source>
</evidence>
<feature type="transmembrane region" description="Helical" evidence="4">
    <location>
        <begin position="417"/>
        <end position="437"/>
    </location>
</feature>
<feature type="transmembrane region" description="Helical" evidence="4">
    <location>
        <begin position="289"/>
        <end position="308"/>
    </location>
</feature>
<dbReference type="AlphaFoldDB" id="A0A1G4MG99"/>
<gene>
    <name evidence="5" type="ORF">LAFE_0F15830G</name>
</gene>
<dbReference type="InterPro" id="IPR050327">
    <property type="entry name" value="Proton-linked_MCT"/>
</dbReference>
<protein>
    <submittedName>
        <fullName evidence="5">LAFE_0F15830g1_1</fullName>
    </submittedName>
</protein>
<name>A0A1G4MG99_LACFM</name>
<keyword evidence="6" id="KW-1185">Reference proteome</keyword>
<dbReference type="Proteomes" id="UP000190831">
    <property type="component" value="Chromosome F"/>
</dbReference>
<dbReference type="InterPro" id="IPR036259">
    <property type="entry name" value="MFS_trans_sf"/>
</dbReference>
<feature type="transmembrane region" description="Helical" evidence="4">
    <location>
        <begin position="46"/>
        <end position="71"/>
    </location>
</feature>
<dbReference type="GO" id="GO:0016020">
    <property type="term" value="C:membrane"/>
    <property type="evidence" value="ECO:0007669"/>
    <property type="project" value="UniProtKB-SubCell"/>
</dbReference>
<feature type="transmembrane region" description="Helical" evidence="4">
    <location>
        <begin position="376"/>
        <end position="397"/>
    </location>
</feature>
<feature type="transmembrane region" description="Helical" evidence="4">
    <location>
        <begin position="176"/>
        <end position="195"/>
    </location>
</feature>
<dbReference type="SUPFAM" id="SSF103473">
    <property type="entry name" value="MFS general substrate transporter"/>
    <property type="match status" value="1"/>
</dbReference>
<evidence type="ECO:0000313" key="6">
    <source>
        <dbReference type="Proteomes" id="UP000190831"/>
    </source>
</evidence>
<keyword evidence="4" id="KW-0472">Membrane</keyword>
<feature type="compositionally biased region" description="Basic and acidic residues" evidence="3">
    <location>
        <begin position="10"/>
        <end position="24"/>
    </location>
</feature>
<keyword evidence="4" id="KW-0812">Transmembrane</keyword>
<dbReference type="Gene3D" id="1.20.1250.20">
    <property type="entry name" value="MFS general substrate transporter like domains"/>
    <property type="match status" value="2"/>
</dbReference>
<feature type="transmembrane region" description="Helical" evidence="4">
    <location>
        <begin position="91"/>
        <end position="111"/>
    </location>
</feature>
<feature type="transmembrane region" description="Helical" evidence="4">
    <location>
        <begin position="143"/>
        <end position="164"/>
    </location>
</feature>
<dbReference type="OrthoDB" id="6499973at2759"/>
<evidence type="ECO:0000256" key="4">
    <source>
        <dbReference type="SAM" id="Phobius"/>
    </source>
</evidence>
<feature type="transmembrane region" description="Helical" evidence="4">
    <location>
        <begin position="315"/>
        <end position="336"/>
    </location>
</feature>
<keyword evidence="4" id="KW-1133">Transmembrane helix</keyword>
<organism evidence="5 6">
    <name type="scientific">Lachancea fermentati</name>
    <name type="common">Zygosaccharomyces fermentati</name>
    <dbReference type="NCBI Taxonomy" id="4955"/>
    <lineage>
        <taxon>Eukaryota</taxon>
        <taxon>Fungi</taxon>
        <taxon>Dikarya</taxon>
        <taxon>Ascomycota</taxon>
        <taxon>Saccharomycotina</taxon>
        <taxon>Saccharomycetes</taxon>
        <taxon>Saccharomycetales</taxon>
        <taxon>Saccharomycetaceae</taxon>
        <taxon>Lachancea</taxon>
    </lineage>
</organism>
<dbReference type="Pfam" id="PF07690">
    <property type="entry name" value="MFS_1"/>
    <property type="match status" value="1"/>
</dbReference>
<evidence type="ECO:0000256" key="3">
    <source>
        <dbReference type="SAM" id="MobiDB-lite"/>
    </source>
</evidence>
<feature type="transmembrane region" description="Helical" evidence="4">
    <location>
        <begin position="253"/>
        <end position="277"/>
    </location>
</feature>
<feature type="transmembrane region" description="Helical" evidence="4">
    <location>
        <begin position="342"/>
        <end position="364"/>
    </location>
</feature>
<dbReference type="InterPro" id="IPR011701">
    <property type="entry name" value="MFS"/>
</dbReference>
<evidence type="ECO:0000256" key="1">
    <source>
        <dbReference type="ARBA" id="ARBA00004141"/>
    </source>
</evidence>
<dbReference type="PANTHER" id="PTHR11360">
    <property type="entry name" value="MONOCARBOXYLATE TRANSPORTER"/>
    <property type="match status" value="1"/>
</dbReference>
<feature type="transmembrane region" description="Helical" evidence="4">
    <location>
        <begin position="207"/>
        <end position="226"/>
    </location>
</feature>
<proteinExistence type="inferred from homology"/>
<dbReference type="OMA" id="AWCNGSI"/>
<feature type="compositionally biased region" description="Polar residues" evidence="3">
    <location>
        <begin position="25"/>
        <end position="35"/>
    </location>
</feature>
<dbReference type="PANTHER" id="PTHR11360:SF315">
    <property type="entry name" value="TRANSPORTER MCH2-RELATED"/>
    <property type="match status" value="1"/>
</dbReference>
<feature type="transmembrane region" description="Helical" evidence="4">
    <location>
        <begin position="118"/>
        <end position="137"/>
    </location>
</feature>
<feature type="region of interest" description="Disordered" evidence="3">
    <location>
        <begin position="1"/>
        <end position="35"/>
    </location>
</feature>
<evidence type="ECO:0000256" key="2">
    <source>
        <dbReference type="ARBA" id="ARBA00006727"/>
    </source>
</evidence>
<sequence length="479" mass="52179">MISKTQEIVDMEKREPCECPKDSENFSSGDESGNDGNKISVPDGGFGWFVVIAYFFYNFTTWGANAGYAIYLAHYLEYNTFPGGGKLDYAAIGGLAFGCGLIFSPVLTLLTHKTSVQFVIGLGIVLQGAALLLAAFSKKLWQIYLTQGLLISFGLAAICIPSVTLLPQWFRKKRSLAMGLGASGSGLGGIVFNLGMQKMIEVHSVKWALIAQCIICTALSTLALFLTRTRTNEIQSNSKQGSHMFDSEVLRSAGFWLLVLYVCFTMVGYVVLLYSLSAFTVSLGYSENQGSIVSCMISVGALFGRPVVGLIADHFGPVTVTMFVHLIVAIFCWAMWIPCRNFATALLFALIVGSLMGSIWPLVAPMMTRVVGLPKLSVTFGMVWVALGIFAIVSPIFGLELRTTSSTESNNYVKTAILSGFGYFGSALSMWILRGFLAARDDVALEAKTGFDDGELHLHVGFTEWMRGLFKFRGLSRKI</sequence>